<feature type="coiled-coil region" evidence="10">
    <location>
        <begin position="232"/>
        <end position="292"/>
    </location>
</feature>
<evidence type="ECO:0000256" key="11">
    <source>
        <dbReference type="SAM" id="Phobius"/>
    </source>
</evidence>
<dbReference type="SMART" id="SM00304">
    <property type="entry name" value="HAMP"/>
    <property type="match status" value="1"/>
</dbReference>
<name>A0ABY5E204_9BACT</name>
<evidence type="ECO:0000256" key="6">
    <source>
        <dbReference type="ARBA" id="ARBA00022741"/>
    </source>
</evidence>
<dbReference type="Gene3D" id="6.10.340.10">
    <property type="match status" value="1"/>
</dbReference>
<keyword evidence="8 14" id="KW-0067">ATP-binding</keyword>
<evidence type="ECO:0000259" key="13">
    <source>
        <dbReference type="PROSITE" id="PS50885"/>
    </source>
</evidence>
<dbReference type="InterPro" id="IPR003594">
    <property type="entry name" value="HATPase_dom"/>
</dbReference>
<dbReference type="PROSITE" id="PS50109">
    <property type="entry name" value="HIS_KIN"/>
    <property type="match status" value="1"/>
</dbReference>
<evidence type="ECO:0000256" key="1">
    <source>
        <dbReference type="ARBA" id="ARBA00000085"/>
    </source>
</evidence>
<dbReference type="Pfam" id="PF00672">
    <property type="entry name" value="HAMP"/>
    <property type="match status" value="1"/>
</dbReference>
<dbReference type="InterPro" id="IPR036890">
    <property type="entry name" value="HATPase_C_sf"/>
</dbReference>
<dbReference type="InterPro" id="IPR027267">
    <property type="entry name" value="AH/BAR_dom_sf"/>
</dbReference>
<dbReference type="InterPro" id="IPR003660">
    <property type="entry name" value="HAMP_dom"/>
</dbReference>
<dbReference type="PANTHER" id="PTHR43065:SF10">
    <property type="entry name" value="PEROXIDE STRESS-ACTIVATED HISTIDINE KINASE MAK3"/>
    <property type="match status" value="1"/>
</dbReference>
<evidence type="ECO:0000256" key="2">
    <source>
        <dbReference type="ARBA" id="ARBA00004370"/>
    </source>
</evidence>
<keyword evidence="6" id="KW-0547">Nucleotide-binding</keyword>
<dbReference type="InterPro" id="IPR004358">
    <property type="entry name" value="Sig_transdc_His_kin-like_C"/>
</dbReference>
<keyword evidence="10" id="KW-0175">Coiled coil</keyword>
<dbReference type="InterPro" id="IPR003661">
    <property type="entry name" value="HisK_dim/P_dom"/>
</dbReference>
<dbReference type="PROSITE" id="PS50885">
    <property type="entry name" value="HAMP"/>
    <property type="match status" value="1"/>
</dbReference>
<evidence type="ECO:0000256" key="7">
    <source>
        <dbReference type="ARBA" id="ARBA00022777"/>
    </source>
</evidence>
<dbReference type="EC" id="2.7.13.3" evidence="3"/>
<dbReference type="PANTHER" id="PTHR43065">
    <property type="entry name" value="SENSOR HISTIDINE KINASE"/>
    <property type="match status" value="1"/>
</dbReference>
<sequence>MITIIFAVIGVSLQKKAVLELMQSEAKSLAQSITFVISKSLLIDDDSSIIDFNKQYIKKADKVKNVIISKSNEKDYFIIRKESWEHKQEISETFTKMQKKTPISSMVHSPFLNEEVFHYVYPMEISGITWGWLHISLDLKKYYEKLEHLYAQYLVLFFSFTFLAFVISFYIARTFVRPIVELNKTVSQVSSDNLDVIKVDNVSNDEVGELTKAFNSMISQLSTSQKSLKKYQADLEKRVQERTADLEKANKSLNEKSEQLEELNKNLDTKVKKEIEKRKEQEQMLLQQSRLAAMGEMVGNIAHQWRQPLNALGIIIQNIDLSYKIGKLNEEFMKKSIDESLDLTTMMSKTIDDFRNFFIPNKKKENFLLHESLNSSLELIGSTFKNYNISVKRDIDKGLEVFGFPNEFAQALLNILSNAKDALIEKRVAKPEVCVKLKKHEDMGKIFISDNAGGIDEEVMLKIFEPYFTTKEQGKGTGIGLYMSKMIIEQNMKGKIYAKNIDKGVSFIIEIPLKQKDEEKLLN</sequence>
<dbReference type="Gene3D" id="1.10.287.130">
    <property type="match status" value="1"/>
</dbReference>
<evidence type="ECO:0000256" key="3">
    <source>
        <dbReference type="ARBA" id="ARBA00012438"/>
    </source>
</evidence>
<keyword evidence="9" id="KW-0902">Two-component regulatory system</keyword>
<evidence type="ECO:0000256" key="10">
    <source>
        <dbReference type="SAM" id="Coils"/>
    </source>
</evidence>
<feature type="domain" description="HAMP" evidence="13">
    <location>
        <begin position="173"/>
        <end position="226"/>
    </location>
</feature>
<evidence type="ECO:0000256" key="5">
    <source>
        <dbReference type="ARBA" id="ARBA00022679"/>
    </source>
</evidence>
<dbReference type="RefSeq" id="WP_254576407.1">
    <property type="nucleotide sequence ID" value="NZ_CP100595.1"/>
</dbReference>
<comment type="subcellular location">
    <subcellularLocation>
        <location evidence="2">Membrane</location>
    </subcellularLocation>
</comment>
<keyword evidence="15" id="KW-1185">Reference proteome</keyword>
<reference evidence="14" key="1">
    <citation type="submission" date="2022-07" db="EMBL/GenBank/DDBJ databases">
        <title>Arcobacter roscoffensis sp. nov., a marine bacterium isolated from coastal seawater collected from Roscoff, France.</title>
        <authorList>
            <person name="Pascual J."/>
            <person name="Lepeaux C."/>
            <person name="Methner A."/>
            <person name="Overmann J."/>
        </authorList>
    </citation>
    <scope>NUCLEOTIDE SEQUENCE</scope>
    <source>
        <strain evidence="14">ARW1-2F2</strain>
    </source>
</reference>
<evidence type="ECO:0000256" key="4">
    <source>
        <dbReference type="ARBA" id="ARBA00022553"/>
    </source>
</evidence>
<keyword evidence="11" id="KW-1133">Transmembrane helix</keyword>
<dbReference type="Proteomes" id="UP001060012">
    <property type="component" value="Chromosome"/>
</dbReference>
<proteinExistence type="predicted"/>
<dbReference type="SUPFAM" id="SSF158472">
    <property type="entry name" value="HAMP domain-like"/>
    <property type="match status" value="1"/>
</dbReference>
<feature type="transmembrane region" description="Helical" evidence="11">
    <location>
        <begin position="150"/>
        <end position="172"/>
    </location>
</feature>
<dbReference type="Gene3D" id="3.30.565.10">
    <property type="entry name" value="Histidine kinase-like ATPase, C-terminal domain"/>
    <property type="match status" value="1"/>
</dbReference>
<protein>
    <recommendedName>
        <fullName evidence="3">histidine kinase</fullName>
        <ecNumber evidence="3">2.7.13.3</ecNumber>
    </recommendedName>
</protein>
<keyword evidence="11" id="KW-0472">Membrane</keyword>
<dbReference type="CDD" id="cd00082">
    <property type="entry name" value="HisKA"/>
    <property type="match status" value="1"/>
</dbReference>
<dbReference type="SUPFAM" id="SSF55874">
    <property type="entry name" value="ATPase domain of HSP90 chaperone/DNA topoisomerase II/histidine kinase"/>
    <property type="match status" value="1"/>
</dbReference>
<dbReference type="SUPFAM" id="SSF47384">
    <property type="entry name" value="Homodimeric domain of signal transducing histidine kinase"/>
    <property type="match status" value="1"/>
</dbReference>
<keyword evidence="4" id="KW-0597">Phosphoprotein</keyword>
<dbReference type="CDD" id="cd06225">
    <property type="entry name" value="HAMP"/>
    <property type="match status" value="1"/>
</dbReference>
<dbReference type="InterPro" id="IPR036097">
    <property type="entry name" value="HisK_dim/P_sf"/>
</dbReference>
<accession>A0ABY5E204</accession>
<dbReference type="EMBL" id="CP100595">
    <property type="protein sequence ID" value="UTJ06227.1"/>
    <property type="molecule type" value="Genomic_DNA"/>
</dbReference>
<evidence type="ECO:0000259" key="12">
    <source>
        <dbReference type="PROSITE" id="PS50109"/>
    </source>
</evidence>
<dbReference type="PRINTS" id="PR00344">
    <property type="entry name" value="BCTRLSENSOR"/>
</dbReference>
<keyword evidence="7" id="KW-0418">Kinase</keyword>
<comment type="catalytic activity">
    <reaction evidence="1">
        <text>ATP + protein L-histidine = ADP + protein N-phospho-L-histidine.</text>
        <dbReference type="EC" id="2.7.13.3"/>
    </reaction>
</comment>
<dbReference type="Pfam" id="PF02518">
    <property type="entry name" value="HATPase_c"/>
    <property type="match status" value="1"/>
</dbReference>
<feature type="domain" description="Histidine kinase" evidence="12">
    <location>
        <begin position="300"/>
        <end position="515"/>
    </location>
</feature>
<dbReference type="InterPro" id="IPR005467">
    <property type="entry name" value="His_kinase_dom"/>
</dbReference>
<organism evidence="14 15">
    <name type="scientific">Arcobacter roscoffensis</name>
    <dbReference type="NCBI Taxonomy" id="2961520"/>
    <lineage>
        <taxon>Bacteria</taxon>
        <taxon>Pseudomonadati</taxon>
        <taxon>Campylobacterota</taxon>
        <taxon>Epsilonproteobacteria</taxon>
        <taxon>Campylobacterales</taxon>
        <taxon>Arcobacteraceae</taxon>
        <taxon>Arcobacter</taxon>
    </lineage>
</organism>
<dbReference type="SMART" id="SM00387">
    <property type="entry name" value="HATPase_c"/>
    <property type="match status" value="1"/>
</dbReference>
<dbReference type="SUPFAM" id="SSF103657">
    <property type="entry name" value="BAR/IMD domain-like"/>
    <property type="match status" value="1"/>
</dbReference>
<evidence type="ECO:0000313" key="15">
    <source>
        <dbReference type="Proteomes" id="UP001060012"/>
    </source>
</evidence>
<keyword evidence="11" id="KW-0812">Transmembrane</keyword>
<evidence type="ECO:0000313" key="14">
    <source>
        <dbReference type="EMBL" id="UTJ06227.1"/>
    </source>
</evidence>
<keyword evidence="5" id="KW-0808">Transferase</keyword>
<evidence type="ECO:0000256" key="9">
    <source>
        <dbReference type="ARBA" id="ARBA00023012"/>
    </source>
</evidence>
<dbReference type="GO" id="GO:0005524">
    <property type="term" value="F:ATP binding"/>
    <property type="evidence" value="ECO:0007669"/>
    <property type="project" value="UniProtKB-KW"/>
</dbReference>
<gene>
    <name evidence="14" type="ORF">NJU99_13380</name>
</gene>
<evidence type="ECO:0000256" key="8">
    <source>
        <dbReference type="ARBA" id="ARBA00022840"/>
    </source>
</evidence>